<dbReference type="AlphaFoldDB" id="A0A1G4AN00"/>
<comment type="caution">
    <text evidence="2">The sequence shown here is derived from an EMBL/GenBank/DDBJ whole genome shotgun (WGS) entry which is preliminary data.</text>
</comment>
<dbReference type="OrthoDB" id="5243934at2759"/>
<dbReference type="GeneID" id="34567410"/>
<dbReference type="Proteomes" id="UP000176998">
    <property type="component" value="Unassembled WGS sequence"/>
</dbReference>
<evidence type="ECO:0000256" key="1">
    <source>
        <dbReference type="SAM" id="MobiDB-lite"/>
    </source>
</evidence>
<keyword evidence="3" id="KW-1185">Reference proteome</keyword>
<evidence type="ECO:0000313" key="2">
    <source>
        <dbReference type="EMBL" id="OHE90412.1"/>
    </source>
</evidence>
<evidence type="ECO:0000313" key="3">
    <source>
        <dbReference type="Proteomes" id="UP000176998"/>
    </source>
</evidence>
<dbReference type="InterPro" id="IPR036691">
    <property type="entry name" value="Endo/exonu/phosph_ase_sf"/>
</dbReference>
<sequence>MKEHVGDESAKTNKNLEALATVAATQDSPSVSYADVARTGLGVAAHGSRMATLDYTPPPGRGEPLFCTADTSRVEDGGDKPNAGRVWAAVEKEMRATGGHGSWPAVIICRDEAEHKLVKNIPEKSFGPGTRVLRDELYPVKVDNVKRTEVLNEKCNVRAEAVEARSRENDTTAAKISWLSKKDMPKAYGSMVVFVTKASDARRLISEGSFHVGGESGTTMAFERRPRPQQCYSCQQITRHKSYQCANPQVYRRCAKQPPSEGDEIWHKNEAQTTIDLSLASEEIARTVVRCGIHQADHGSDHRAVETVFDIAAPEMESRPRLLLKKAPWKQINEKVEANLQRMSTGAKQYHDAIRHQEKSRWEEILADSNTWKAAKYLDAGKGASFDQIPQLKRADGSPTEDAAE</sequence>
<dbReference type="EMBL" id="MJBS01000264">
    <property type="protein sequence ID" value="OHE90412.1"/>
    <property type="molecule type" value="Genomic_DNA"/>
</dbReference>
<protein>
    <recommendedName>
        <fullName evidence="4">Reverse transcriptase</fullName>
    </recommendedName>
</protein>
<dbReference type="STRING" id="1209926.A0A1G4AN00"/>
<dbReference type="RefSeq" id="XP_022467589.1">
    <property type="nucleotide sequence ID" value="XM_022625900.1"/>
</dbReference>
<proteinExistence type="predicted"/>
<gene>
    <name evidence="2" type="ORF">CORC01_14289</name>
</gene>
<organism evidence="2 3">
    <name type="scientific">Colletotrichum orchidophilum</name>
    <dbReference type="NCBI Taxonomy" id="1209926"/>
    <lineage>
        <taxon>Eukaryota</taxon>
        <taxon>Fungi</taxon>
        <taxon>Dikarya</taxon>
        <taxon>Ascomycota</taxon>
        <taxon>Pezizomycotina</taxon>
        <taxon>Sordariomycetes</taxon>
        <taxon>Hypocreomycetidae</taxon>
        <taxon>Glomerellales</taxon>
        <taxon>Glomerellaceae</taxon>
        <taxon>Colletotrichum</taxon>
    </lineage>
</organism>
<name>A0A1G4AN00_9PEZI</name>
<accession>A0A1G4AN00</accession>
<feature type="region of interest" description="Disordered" evidence="1">
    <location>
        <begin position="50"/>
        <end position="82"/>
    </location>
</feature>
<evidence type="ECO:0008006" key="4">
    <source>
        <dbReference type="Google" id="ProtNLM"/>
    </source>
</evidence>
<dbReference type="SUPFAM" id="SSF56219">
    <property type="entry name" value="DNase I-like"/>
    <property type="match status" value="1"/>
</dbReference>
<reference evidence="2 3" key="1">
    <citation type="submission" date="2016-09" db="EMBL/GenBank/DDBJ databases">
        <authorList>
            <person name="Capua I."/>
            <person name="De Benedictis P."/>
            <person name="Joannis T."/>
            <person name="Lombin L.H."/>
            <person name="Cattoli G."/>
        </authorList>
    </citation>
    <scope>NUCLEOTIDE SEQUENCE [LARGE SCALE GENOMIC DNA]</scope>
    <source>
        <strain evidence="2 3">IMI 309357</strain>
    </source>
</reference>
<dbReference type="Gene3D" id="3.60.10.10">
    <property type="entry name" value="Endonuclease/exonuclease/phosphatase"/>
    <property type="match status" value="1"/>
</dbReference>